<evidence type="ECO:0000313" key="2">
    <source>
        <dbReference type="Proteomes" id="UP001281147"/>
    </source>
</evidence>
<sequence>MASYKTCFEVSPECPVELTTYGYAPALWANVILCVLFGLTGVLQIIFGVYYKTWTWAVTVSFGCLLEFAGYIGRILMHYNAWNGDAYQLQIISIILAPSFIAAGINLTLKHVVLCFEPRLSRIRPGGYTWIFITIDFSCIAVQAIGGGMAASADDTNNLKILEAGNHVIVAGIALQVLNLAVFATVAAEYALRLRKHRAELGSKLDYAKDKKFKAFVVALIVAFLAIFIRSIYRIPVRQPLSRDTSSGTNIS</sequence>
<dbReference type="EMBL" id="JAUTXU010000032">
    <property type="protein sequence ID" value="KAK3718375.1"/>
    <property type="molecule type" value="Genomic_DNA"/>
</dbReference>
<accession>A0ACC3NK09</accession>
<keyword evidence="2" id="KW-1185">Reference proteome</keyword>
<organism evidence="1 2">
    <name type="scientific">Vermiconidia calcicola</name>
    <dbReference type="NCBI Taxonomy" id="1690605"/>
    <lineage>
        <taxon>Eukaryota</taxon>
        <taxon>Fungi</taxon>
        <taxon>Dikarya</taxon>
        <taxon>Ascomycota</taxon>
        <taxon>Pezizomycotina</taxon>
        <taxon>Dothideomycetes</taxon>
        <taxon>Dothideomycetidae</taxon>
        <taxon>Mycosphaerellales</taxon>
        <taxon>Extremaceae</taxon>
        <taxon>Vermiconidia</taxon>
    </lineage>
</organism>
<proteinExistence type="predicted"/>
<protein>
    <submittedName>
        <fullName evidence="1">Uncharacterized protein</fullName>
    </submittedName>
</protein>
<comment type="caution">
    <text evidence="1">The sequence shown here is derived from an EMBL/GenBank/DDBJ whole genome shotgun (WGS) entry which is preliminary data.</text>
</comment>
<dbReference type="Proteomes" id="UP001281147">
    <property type="component" value="Unassembled WGS sequence"/>
</dbReference>
<gene>
    <name evidence="1" type="ORF">LTR37_005188</name>
</gene>
<name>A0ACC3NK09_9PEZI</name>
<reference evidence="1" key="1">
    <citation type="submission" date="2023-07" db="EMBL/GenBank/DDBJ databases">
        <title>Black Yeasts Isolated from many extreme environments.</title>
        <authorList>
            <person name="Coleine C."/>
            <person name="Stajich J.E."/>
            <person name="Selbmann L."/>
        </authorList>
    </citation>
    <scope>NUCLEOTIDE SEQUENCE</scope>
    <source>
        <strain evidence="1">CCFEE 5714</strain>
    </source>
</reference>
<evidence type="ECO:0000313" key="1">
    <source>
        <dbReference type="EMBL" id="KAK3718375.1"/>
    </source>
</evidence>